<protein>
    <submittedName>
        <fullName evidence="1">Uncharacterized protein</fullName>
    </submittedName>
</protein>
<dbReference type="EMBL" id="FO681348">
    <property type="protein sequence ID" value="CCV66105.1"/>
    <property type="molecule type" value="Genomic_DNA"/>
</dbReference>
<name>U4KP41_9MOLU</name>
<dbReference type="AlphaFoldDB" id="U4KP41"/>
<evidence type="ECO:0000313" key="1">
    <source>
        <dbReference type="EMBL" id="CCV66105.1"/>
    </source>
</evidence>
<evidence type="ECO:0000313" key="2">
    <source>
        <dbReference type="Proteomes" id="UP000032737"/>
    </source>
</evidence>
<keyword evidence="2" id="KW-1185">Reference proteome</keyword>
<dbReference type="Proteomes" id="UP000032737">
    <property type="component" value="Chromosome"/>
</dbReference>
<organism evidence="1 2">
    <name type="scientific">Acholeplasma brassicae</name>
    <dbReference type="NCBI Taxonomy" id="61635"/>
    <lineage>
        <taxon>Bacteria</taxon>
        <taxon>Bacillati</taxon>
        <taxon>Mycoplasmatota</taxon>
        <taxon>Mollicutes</taxon>
        <taxon>Acholeplasmatales</taxon>
        <taxon>Acholeplasmataceae</taxon>
        <taxon>Acholeplasma</taxon>
    </lineage>
</organism>
<reference evidence="1 2" key="1">
    <citation type="journal article" date="2013" name="J. Mol. Microbiol. Biotechnol.">
        <title>Analysis of the Complete Genomes of Acholeplasma brassicae , A. palmae and A. laidlawii and Their Comparison to the Obligate Parasites from ' Candidatus Phytoplasma'.</title>
        <authorList>
            <person name="Kube M."/>
            <person name="Siewert C."/>
            <person name="Migdoll A.M."/>
            <person name="Duduk B."/>
            <person name="Holz S."/>
            <person name="Rabus R."/>
            <person name="Seemuller E."/>
            <person name="Mitrovic J."/>
            <person name="Muller I."/>
            <person name="Buttner C."/>
            <person name="Reinhardt R."/>
        </authorList>
    </citation>
    <scope>NUCLEOTIDE SEQUENCE [LARGE SCALE GENOMIC DNA]</scope>
    <source>
        <strain evidence="2">0502</strain>
    </source>
</reference>
<gene>
    <name evidence="1" type="ORF">BN85310840</name>
</gene>
<accession>U4KP41</accession>
<dbReference type="HOGENOM" id="CLU_3211031_0_0_14"/>
<proteinExistence type="predicted"/>
<sequence length="43" mass="5129">MHNKTILFSREWNKKSHGYQMSESNLTSFLLAKKEESKKWVDA</sequence>
<dbReference type="STRING" id="61635.BN85310840"/>
<dbReference type="KEGG" id="abra:BN85310840"/>